<evidence type="ECO:0000256" key="2">
    <source>
        <dbReference type="ARBA" id="ARBA00022737"/>
    </source>
</evidence>
<keyword evidence="1 3" id="KW-0853">WD repeat</keyword>
<name>A0A7M7NBT8_STRPU</name>
<keyword evidence="6" id="KW-1185">Reference proteome</keyword>
<feature type="repeat" description="WD" evidence="3">
    <location>
        <begin position="52"/>
        <end position="84"/>
    </location>
</feature>
<dbReference type="AlphaFoldDB" id="A0A7M7NBT8"/>
<feature type="repeat" description="WD" evidence="3">
    <location>
        <begin position="631"/>
        <end position="663"/>
    </location>
</feature>
<proteinExistence type="predicted"/>
<reference evidence="5" key="2">
    <citation type="submission" date="2021-01" db="UniProtKB">
        <authorList>
            <consortium name="EnsemblMetazoa"/>
        </authorList>
    </citation>
    <scope>IDENTIFICATION</scope>
</reference>
<dbReference type="PANTHER" id="PTHR19848:SF8">
    <property type="entry name" value="F-BOX AND WD REPEAT DOMAIN CONTAINING 7"/>
    <property type="match status" value="1"/>
</dbReference>
<evidence type="ECO:0000313" key="6">
    <source>
        <dbReference type="Proteomes" id="UP000007110"/>
    </source>
</evidence>
<dbReference type="PROSITE" id="PS50294">
    <property type="entry name" value="WD_REPEATS_REGION"/>
    <property type="match status" value="3"/>
</dbReference>
<dbReference type="InterPro" id="IPR020472">
    <property type="entry name" value="WD40_PAC1"/>
</dbReference>
<evidence type="ECO:0000256" key="4">
    <source>
        <dbReference type="SAM" id="MobiDB-lite"/>
    </source>
</evidence>
<dbReference type="OrthoDB" id="6262491at2759"/>
<feature type="repeat" description="WD" evidence="3">
    <location>
        <begin position="526"/>
        <end position="572"/>
    </location>
</feature>
<dbReference type="KEGG" id="spu:752732"/>
<evidence type="ECO:0000256" key="3">
    <source>
        <dbReference type="PROSITE-ProRule" id="PRU00221"/>
    </source>
</evidence>
<protein>
    <submittedName>
        <fullName evidence="5">Uncharacterized protein</fullName>
    </submittedName>
</protein>
<dbReference type="PRINTS" id="PR00320">
    <property type="entry name" value="GPROTEINBRPT"/>
</dbReference>
<dbReference type="SUPFAM" id="SSF50978">
    <property type="entry name" value="WD40 repeat-like"/>
    <property type="match status" value="2"/>
</dbReference>
<dbReference type="Pfam" id="PF00400">
    <property type="entry name" value="WD40"/>
    <property type="match status" value="6"/>
</dbReference>
<sequence>MAMEKQSVLKETHHRSVTALGYHPLRREIVAGFEDGFVKMWEVEGYKLSVSTHEHQGWVTDFLYWPEAKVMFSSSNDGTIIAWSTAAAVHDHISFGSPVYSMALNVRRHQLVCGFNACIRVFSLDENRESGHLIDLKYSYNSKEHTDIVKCIVCLESRVYSAGFDQKLIIYDSSSYPGNRGLNPVFCNPKAHEAGISCLVLIRDSENNTWLVTGSFDKVVKIWSQDGKLTHRLDGFLGTINDLCYVPKNKTLWISSGTSPVAALYDPKCGENVSEFIGTFQDEENEKYHLQHMKYIPELNQAVASSSRRHILMWKYNPQGCITTLKCKHAVECLTYTKKDPILFFDGGSDGQANNWERLQTNHFMYSQETFLLTEAKTKLAQLKNEKREERRPLVSAFVRSLHNPSPGSYSQNKPSSQCSASTYKHSNSALLKSLFVESLDLLLLGSEDGNIYIWGFDDAAVNALRDMKPSSNDDLLKKYRILLANNSTESGSDNSSEFEETISLENPEIDSVTNRVAGFVCKNVLSGHSSCVTSMFLVGRQHGYGTTYLVSSGWDRRICIWDLESGSLVDRFRNVSEDGMNIEELACDGIVTDMDYSLSRNEFACASGDKMVYIRHFSQVGSEMTLRNTLQGHEGEVTQVTWCDFDDNWITSSEDGTIRLWSGDGMTCEQVINTHGPVSAICLDSVSKCIVAGVHNVIKVYNPSKNKLLQTNFGHTDSIRSIIHVHERNQYISGSWDGTLRVWNAYRVATRKKKAARMEEKRESISSFKNKNQPNYLIEDEQEV</sequence>
<dbReference type="InterPro" id="IPR036322">
    <property type="entry name" value="WD40_repeat_dom_sf"/>
</dbReference>
<feature type="repeat" description="WD" evidence="3">
    <location>
        <begin position="713"/>
        <end position="745"/>
    </location>
</feature>
<feature type="region of interest" description="Disordered" evidence="4">
    <location>
        <begin position="760"/>
        <end position="785"/>
    </location>
</feature>
<dbReference type="RefSeq" id="XP_030834052.1">
    <property type="nucleotide sequence ID" value="XM_030978192.1"/>
</dbReference>
<dbReference type="EnsemblMetazoa" id="XM_030978192">
    <property type="protein sequence ID" value="XP_030834052"/>
    <property type="gene ID" value="LOC752732"/>
</dbReference>
<feature type="repeat" description="WD" evidence="3">
    <location>
        <begin position="10"/>
        <end position="51"/>
    </location>
</feature>
<feature type="repeat" description="WD" evidence="3">
    <location>
        <begin position="189"/>
        <end position="224"/>
    </location>
</feature>
<dbReference type="OMA" id="QSNVGHT"/>
<dbReference type="InParanoid" id="A0A7M7NBT8"/>
<accession>A0A7M7NBT8</accession>
<dbReference type="GeneID" id="752732"/>
<dbReference type="PANTHER" id="PTHR19848">
    <property type="entry name" value="WD40 REPEAT PROTEIN"/>
    <property type="match status" value="1"/>
</dbReference>
<dbReference type="SMART" id="SM00320">
    <property type="entry name" value="WD40"/>
    <property type="match status" value="13"/>
</dbReference>
<dbReference type="Proteomes" id="UP000007110">
    <property type="component" value="Unassembled WGS sequence"/>
</dbReference>
<dbReference type="InterPro" id="IPR019775">
    <property type="entry name" value="WD40_repeat_CS"/>
</dbReference>
<feature type="compositionally biased region" description="Polar residues" evidence="4">
    <location>
        <begin position="766"/>
        <end position="776"/>
    </location>
</feature>
<reference evidence="6" key="1">
    <citation type="submission" date="2015-02" db="EMBL/GenBank/DDBJ databases">
        <title>Genome sequencing for Strongylocentrotus purpuratus.</title>
        <authorList>
            <person name="Murali S."/>
            <person name="Liu Y."/>
            <person name="Vee V."/>
            <person name="English A."/>
            <person name="Wang M."/>
            <person name="Skinner E."/>
            <person name="Han Y."/>
            <person name="Muzny D.M."/>
            <person name="Worley K.C."/>
            <person name="Gibbs R.A."/>
        </authorList>
    </citation>
    <scope>NUCLEOTIDE SEQUENCE</scope>
</reference>
<dbReference type="Gene3D" id="2.130.10.10">
    <property type="entry name" value="YVTN repeat-like/Quinoprotein amine dehydrogenase"/>
    <property type="match status" value="4"/>
</dbReference>
<evidence type="ECO:0000256" key="1">
    <source>
        <dbReference type="ARBA" id="ARBA00022574"/>
    </source>
</evidence>
<organism evidence="5 6">
    <name type="scientific">Strongylocentrotus purpuratus</name>
    <name type="common">Purple sea urchin</name>
    <dbReference type="NCBI Taxonomy" id="7668"/>
    <lineage>
        <taxon>Eukaryota</taxon>
        <taxon>Metazoa</taxon>
        <taxon>Echinodermata</taxon>
        <taxon>Eleutherozoa</taxon>
        <taxon>Echinozoa</taxon>
        <taxon>Echinoidea</taxon>
        <taxon>Euechinoidea</taxon>
        <taxon>Echinacea</taxon>
        <taxon>Camarodonta</taxon>
        <taxon>Echinidea</taxon>
        <taxon>Strongylocentrotidae</taxon>
        <taxon>Strongylocentrotus</taxon>
    </lineage>
</organism>
<keyword evidence="2" id="KW-0677">Repeat</keyword>
<dbReference type="PROSITE" id="PS00678">
    <property type="entry name" value="WD_REPEATS_1"/>
    <property type="match status" value="2"/>
</dbReference>
<dbReference type="PROSITE" id="PS50082">
    <property type="entry name" value="WD_REPEATS_2"/>
    <property type="match status" value="6"/>
</dbReference>
<evidence type="ECO:0000313" key="5">
    <source>
        <dbReference type="EnsemblMetazoa" id="XP_030834052"/>
    </source>
</evidence>
<dbReference type="InterPro" id="IPR015943">
    <property type="entry name" value="WD40/YVTN_repeat-like_dom_sf"/>
</dbReference>
<dbReference type="InterPro" id="IPR001680">
    <property type="entry name" value="WD40_rpt"/>
</dbReference>